<dbReference type="Proteomes" id="UP000604737">
    <property type="component" value="Unassembled WGS sequence"/>
</dbReference>
<evidence type="ECO:0000313" key="3">
    <source>
        <dbReference type="Proteomes" id="UP000604737"/>
    </source>
</evidence>
<reference evidence="3" key="1">
    <citation type="journal article" date="2019" name="Int. J. Syst. Evol. Microbiol.">
        <title>The Global Catalogue of Microorganisms (GCM) 10K type strain sequencing project: providing services to taxonomists for standard genome sequencing and annotation.</title>
        <authorList>
            <consortium name="The Broad Institute Genomics Platform"/>
            <consortium name="The Broad Institute Genome Sequencing Center for Infectious Disease"/>
            <person name="Wu L."/>
            <person name="Ma J."/>
        </authorList>
    </citation>
    <scope>NUCLEOTIDE SEQUENCE [LARGE SCALE GENOMIC DNA]</scope>
    <source>
        <strain evidence="3">KCTC 23701</strain>
    </source>
</reference>
<proteinExistence type="inferred from homology"/>
<dbReference type="RefSeq" id="WP_189458597.1">
    <property type="nucleotide sequence ID" value="NZ_BMYO01000001.1"/>
</dbReference>
<dbReference type="Pfam" id="PF10087">
    <property type="entry name" value="DUF2325"/>
    <property type="match status" value="1"/>
</dbReference>
<protein>
    <recommendedName>
        <fullName evidence="4">DUF2325 domain-containing protein</fullName>
    </recommendedName>
</protein>
<accession>A0ABQ3GXI4</accession>
<comment type="similarity">
    <text evidence="1">Belongs to the UPF0751 family.</text>
</comment>
<evidence type="ECO:0008006" key="4">
    <source>
        <dbReference type="Google" id="ProtNLM"/>
    </source>
</evidence>
<gene>
    <name evidence="2" type="ORF">GCM10007350_05440</name>
</gene>
<comment type="caution">
    <text evidence="2">The sequence shown here is derived from an EMBL/GenBank/DDBJ whole genome shotgun (WGS) entry which is preliminary data.</text>
</comment>
<dbReference type="InterPro" id="IPR016772">
    <property type="entry name" value="UCP020408"/>
</dbReference>
<organism evidence="2 3">
    <name type="scientific">Jeongeupia chitinilytica</name>
    <dbReference type="NCBI Taxonomy" id="1041641"/>
    <lineage>
        <taxon>Bacteria</taxon>
        <taxon>Pseudomonadati</taxon>
        <taxon>Pseudomonadota</taxon>
        <taxon>Betaproteobacteria</taxon>
        <taxon>Neisseriales</taxon>
        <taxon>Chitinibacteraceae</taxon>
        <taxon>Jeongeupia</taxon>
    </lineage>
</organism>
<dbReference type="EMBL" id="BMYO01000001">
    <property type="protein sequence ID" value="GHD57167.1"/>
    <property type="molecule type" value="Genomic_DNA"/>
</dbReference>
<sequence length="109" mass="12229">MNAYLVGADVLGNIPDLLNRYGITIHKHVSGRHAAHQRKPASLKGVDLIILFTDFLGHNVMRHYRELANEENIRFVACRRSVCSLSQTLDKLGHCAGNPCDTCPQRKLH</sequence>
<name>A0ABQ3GXI4_9NEIS</name>
<evidence type="ECO:0000256" key="1">
    <source>
        <dbReference type="ARBA" id="ARBA00007189"/>
    </source>
</evidence>
<dbReference type="PIRSF" id="PIRSF020408">
    <property type="entry name" value="UCP020408"/>
    <property type="match status" value="1"/>
</dbReference>
<evidence type="ECO:0000313" key="2">
    <source>
        <dbReference type="EMBL" id="GHD57167.1"/>
    </source>
</evidence>
<keyword evidence="3" id="KW-1185">Reference proteome</keyword>